<evidence type="ECO:0000313" key="6">
    <source>
        <dbReference type="EMBL" id="GEP84881.1"/>
    </source>
</evidence>
<feature type="binding site" evidence="3">
    <location>
        <position position="79"/>
    </location>
    <ligand>
        <name>Zn(2+)</name>
        <dbReference type="ChEBI" id="CHEBI:29105"/>
        <label>1</label>
    </ligand>
</feature>
<dbReference type="CDD" id="cd03884">
    <property type="entry name" value="M20_bAS"/>
    <property type="match status" value="1"/>
</dbReference>
<dbReference type="InterPro" id="IPR011650">
    <property type="entry name" value="Peptidase_M20_dimer"/>
</dbReference>
<comment type="cofactor">
    <cofactor evidence="3">
        <name>Zn(2+)</name>
        <dbReference type="ChEBI" id="CHEBI:29105"/>
    </cofactor>
    <text evidence="3">Binds 2 Zn(2+) ions per subunit.</text>
</comment>
<evidence type="ECO:0000256" key="4">
    <source>
        <dbReference type="PIRSR" id="PIRSR001235-2"/>
    </source>
</evidence>
<dbReference type="Pfam" id="PF01546">
    <property type="entry name" value="Peptidase_M20"/>
    <property type="match status" value="1"/>
</dbReference>
<feature type="binding site" evidence="4">
    <location>
        <position position="288"/>
    </location>
    <ligand>
        <name>allantoate</name>
        <dbReference type="ChEBI" id="CHEBI:17536"/>
    </ligand>
</feature>
<dbReference type="InterPro" id="IPR036264">
    <property type="entry name" value="Bact_exopeptidase_dim_dom"/>
</dbReference>
<dbReference type="RefSeq" id="WP_095103393.1">
    <property type="nucleotide sequence ID" value="NZ_BKAR01000016.1"/>
</dbReference>
<evidence type="ECO:0000259" key="5">
    <source>
        <dbReference type="Pfam" id="PF07687"/>
    </source>
</evidence>
<feature type="binding site" evidence="3">
    <location>
        <position position="189"/>
    </location>
    <ligand>
        <name>Zn(2+)</name>
        <dbReference type="ChEBI" id="CHEBI:29105"/>
        <label>1</label>
    </ligand>
</feature>
<dbReference type="PANTHER" id="PTHR32494:SF5">
    <property type="entry name" value="ALLANTOATE AMIDOHYDROLASE"/>
    <property type="match status" value="1"/>
</dbReference>
<dbReference type="EMBL" id="BKAR01000016">
    <property type="protein sequence ID" value="GEP84881.1"/>
    <property type="molecule type" value="Genomic_DNA"/>
</dbReference>
<feature type="binding site" evidence="3">
    <location>
        <position position="90"/>
    </location>
    <ligand>
        <name>Zn(2+)</name>
        <dbReference type="ChEBI" id="CHEBI:29105"/>
        <label>2</label>
    </ligand>
</feature>
<dbReference type="Proteomes" id="UP000321736">
    <property type="component" value="Unassembled WGS sequence"/>
</dbReference>
<keyword evidence="3" id="KW-0479">Metal-binding</keyword>
<evidence type="ECO:0000313" key="7">
    <source>
        <dbReference type="Proteomes" id="UP000321736"/>
    </source>
</evidence>
<dbReference type="OrthoDB" id="9808195at2"/>
<feature type="binding site" evidence="4">
    <location>
        <position position="275"/>
    </location>
    <ligand>
        <name>allantoate</name>
        <dbReference type="ChEBI" id="CHEBI:17536"/>
    </ligand>
</feature>
<feature type="binding site" evidence="3">
    <location>
        <position position="90"/>
    </location>
    <ligand>
        <name>Zn(2+)</name>
        <dbReference type="ChEBI" id="CHEBI:29105"/>
        <label>1</label>
    </ligand>
</feature>
<keyword evidence="2 6" id="KW-0378">Hydrolase</keyword>
<comment type="similarity">
    <text evidence="1">Belongs to the peptidase M20 family.</text>
</comment>
<sequence>MNIDTVMNHLNTFNNYGYDEETGGINRIAFRHAERLAALKFSMLCQEAGLEVHFDYFGNVIARRKGKDNTLPPVMLGSHIDTVKDGGRYDGLLGVVGALQVIQHLNEHQIATDHPIEIVAFTCEESARFNKSTLGSKYITGNLSAEDMKKLTDDRGKTLFHLVDTLKQSMPSENDFYHKGDLKAYLELHIEQGPILQNKHKDIGIVTHIAAPHRYKLKLTGETSHSGSTPMPMRKDALTAASEIALQVESIAQSHHQEGIVATVGYVQPFPNMMNAIPGEVKMLIDVRGKEAESREQVASEIEQAIKTITERRNIEADLEDLGADTPVSLNPQIANITEEVCEELDYSYRFMFSGAGHDAMNMALICPASMIFIPCKDGVSHSPKESVEVSEIEKGIQTLIGTTIELAKKDVTV</sequence>
<dbReference type="NCBIfam" id="TIGR01879">
    <property type="entry name" value="hydantase"/>
    <property type="match status" value="1"/>
</dbReference>
<dbReference type="SUPFAM" id="SSF55031">
    <property type="entry name" value="Bacterial exopeptidase dimerisation domain"/>
    <property type="match status" value="1"/>
</dbReference>
<dbReference type="InterPro" id="IPR010158">
    <property type="entry name" value="Amidase_Cbmase"/>
</dbReference>
<dbReference type="SUPFAM" id="SSF53187">
    <property type="entry name" value="Zn-dependent exopeptidases"/>
    <property type="match status" value="1"/>
</dbReference>
<dbReference type="AlphaFoldDB" id="A0A239TP67"/>
<name>A0A239TP67_9STAP</name>
<dbReference type="NCBIfam" id="NF006771">
    <property type="entry name" value="PRK09290.1-5"/>
    <property type="match status" value="1"/>
</dbReference>
<feature type="binding site" evidence="3">
    <location>
        <position position="382"/>
    </location>
    <ligand>
        <name>Zn(2+)</name>
        <dbReference type="ChEBI" id="CHEBI:29105"/>
        <label>2</label>
    </ligand>
</feature>
<evidence type="ECO:0000256" key="3">
    <source>
        <dbReference type="PIRSR" id="PIRSR001235-1"/>
    </source>
</evidence>
<keyword evidence="3" id="KW-0862">Zinc</keyword>
<proteinExistence type="inferred from homology"/>
<reference evidence="6 7" key="1">
    <citation type="submission" date="2019-07" db="EMBL/GenBank/DDBJ databases">
        <title>Whole genome shotgun sequence of Staphylococcus piscifermentans NBRC 109625.</title>
        <authorList>
            <person name="Hosoyama A."/>
            <person name="Uohara A."/>
            <person name="Ohji S."/>
            <person name="Ichikawa N."/>
        </authorList>
    </citation>
    <scope>NUCLEOTIDE SEQUENCE [LARGE SCALE GENOMIC DNA]</scope>
    <source>
        <strain evidence="6 7">NBRC 109625</strain>
    </source>
</reference>
<dbReference type="Gene3D" id="3.40.630.10">
    <property type="entry name" value="Zn peptidases"/>
    <property type="match status" value="1"/>
</dbReference>
<evidence type="ECO:0000256" key="1">
    <source>
        <dbReference type="ARBA" id="ARBA00006153"/>
    </source>
</evidence>
<feature type="binding site" evidence="4">
    <location>
        <position position="214"/>
    </location>
    <ligand>
        <name>allantoate</name>
        <dbReference type="ChEBI" id="CHEBI:17536"/>
    </ligand>
</feature>
<comment type="caution">
    <text evidence="6">The sequence shown here is derived from an EMBL/GenBank/DDBJ whole genome shotgun (WGS) entry which is preliminary data.</text>
</comment>
<dbReference type="GO" id="GO:0016813">
    <property type="term" value="F:hydrolase activity, acting on carbon-nitrogen (but not peptide) bonds, in linear amidines"/>
    <property type="evidence" value="ECO:0007669"/>
    <property type="project" value="InterPro"/>
</dbReference>
<organism evidence="6 7">
    <name type="scientific">Staphylococcus piscifermentans</name>
    <dbReference type="NCBI Taxonomy" id="70258"/>
    <lineage>
        <taxon>Bacteria</taxon>
        <taxon>Bacillati</taxon>
        <taxon>Bacillota</taxon>
        <taxon>Bacilli</taxon>
        <taxon>Bacillales</taxon>
        <taxon>Staphylococcaceae</taxon>
        <taxon>Staphylococcus</taxon>
    </lineage>
</organism>
<dbReference type="Pfam" id="PF07687">
    <property type="entry name" value="M20_dimer"/>
    <property type="match status" value="1"/>
</dbReference>
<dbReference type="Gene3D" id="3.30.70.360">
    <property type="match status" value="1"/>
</dbReference>
<dbReference type="GO" id="GO:0046872">
    <property type="term" value="F:metal ion binding"/>
    <property type="evidence" value="ECO:0007669"/>
    <property type="project" value="UniProtKB-KW"/>
</dbReference>
<dbReference type="InterPro" id="IPR002933">
    <property type="entry name" value="Peptidase_M20"/>
</dbReference>
<evidence type="ECO:0000256" key="2">
    <source>
        <dbReference type="ARBA" id="ARBA00022801"/>
    </source>
</evidence>
<dbReference type="PIRSF" id="PIRSF001235">
    <property type="entry name" value="Amidase_carbamoylase"/>
    <property type="match status" value="1"/>
</dbReference>
<dbReference type="PANTHER" id="PTHR32494">
    <property type="entry name" value="ALLANTOATE DEIMINASE-RELATED"/>
    <property type="match status" value="1"/>
</dbReference>
<feature type="domain" description="Peptidase M20 dimerisation" evidence="5">
    <location>
        <begin position="215"/>
        <end position="311"/>
    </location>
</feature>
<keyword evidence="7" id="KW-1185">Reference proteome</keyword>
<accession>A0A239TP67</accession>
<dbReference type="InterPro" id="IPR001261">
    <property type="entry name" value="ArgE/DapE_CS"/>
</dbReference>
<dbReference type="PROSITE" id="PS00758">
    <property type="entry name" value="ARGE_DAPE_CPG2_1"/>
    <property type="match status" value="1"/>
</dbReference>
<protein>
    <submittedName>
        <fullName evidence="6">Putative hydrolase</fullName>
    </submittedName>
</protein>
<gene>
    <name evidence="6" type="ORF">SPI02_14660</name>
</gene>
<feature type="binding site" evidence="3">
    <location>
        <position position="125"/>
    </location>
    <ligand>
        <name>Zn(2+)</name>
        <dbReference type="ChEBI" id="CHEBI:29105"/>
        <label>2</label>
    </ligand>
</feature>